<dbReference type="SMART" id="SM00343">
    <property type="entry name" value="ZnF_C2HC"/>
    <property type="match status" value="3"/>
</dbReference>
<dbReference type="AlphaFoldDB" id="A0A2A9NVU5"/>
<evidence type="ECO:0000256" key="2">
    <source>
        <dbReference type="ARBA" id="ARBA00022723"/>
    </source>
</evidence>
<protein>
    <recommendedName>
        <fullName evidence="6">CCHC-type domain-containing protein</fullName>
    </recommendedName>
</protein>
<dbReference type="InterPro" id="IPR001878">
    <property type="entry name" value="Znf_CCHC"/>
</dbReference>
<dbReference type="InterPro" id="IPR036875">
    <property type="entry name" value="Znf_CCHC_sf"/>
</dbReference>
<dbReference type="InterPro" id="IPR040194">
    <property type="entry name" value="Cwf19-like"/>
</dbReference>
<dbReference type="Pfam" id="PF04676">
    <property type="entry name" value="CwfJ_C_2"/>
    <property type="match status" value="1"/>
</dbReference>
<evidence type="ECO:0000259" key="6">
    <source>
        <dbReference type="PROSITE" id="PS50158"/>
    </source>
</evidence>
<dbReference type="Gene3D" id="3.30.428.10">
    <property type="entry name" value="HIT-like"/>
    <property type="match status" value="1"/>
</dbReference>
<dbReference type="GO" id="GO:0061632">
    <property type="term" value="F:RNA lariat debranching enzyme activator activity"/>
    <property type="evidence" value="ECO:0007669"/>
    <property type="project" value="TreeGrafter"/>
</dbReference>
<dbReference type="EMBL" id="KZ301970">
    <property type="protein sequence ID" value="PFH54248.1"/>
    <property type="molecule type" value="Genomic_DNA"/>
</dbReference>
<dbReference type="GO" id="GO:0008270">
    <property type="term" value="F:zinc ion binding"/>
    <property type="evidence" value="ECO:0007669"/>
    <property type="project" value="UniProtKB-KW"/>
</dbReference>
<dbReference type="InterPro" id="IPR006767">
    <property type="entry name" value="Cwf19-like_C_dom-2"/>
</dbReference>
<keyword evidence="3 5" id="KW-0863">Zinc-finger</keyword>
<dbReference type="SUPFAM" id="SSF54197">
    <property type="entry name" value="HIT-like"/>
    <property type="match status" value="1"/>
</dbReference>
<dbReference type="InterPro" id="IPR006768">
    <property type="entry name" value="Cwf19-like_C_dom-1"/>
</dbReference>
<dbReference type="GO" id="GO:0071014">
    <property type="term" value="C:post-mRNA release spliceosomal complex"/>
    <property type="evidence" value="ECO:0007669"/>
    <property type="project" value="TreeGrafter"/>
</dbReference>
<dbReference type="SUPFAM" id="SSF57756">
    <property type="entry name" value="Retrovirus zinc finger-like domains"/>
    <property type="match status" value="1"/>
</dbReference>
<dbReference type="InterPro" id="IPR036265">
    <property type="entry name" value="HIT-like_sf"/>
</dbReference>
<keyword evidence="8" id="KW-1185">Reference proteome</keyword>
<dbReference type="GO" id="GO:0003676">
    <property type="term" value="F:nucleic acid binding"/>
    <property type="evidence" value="ECO:0007669"/>
    <property type="project" value="InterPro"/>
</dbReference>
<evidence type="ECO:0000256" key="4">
    <source>
        <dbReference type="ARBA" id="ARBA00022833"/>
    </source>
</evidence>
<keyword evidence="2" id="KW-0479">Metal-binding</keyword>
<dbReference type="PANTHER" id="PTHR12072">
    <property type="entry name" value="CWF19, CELL CYCLE CONTROL PROTEIN"/>
    <property type="match status" value="1"/>
</dbReference>
<dbReference type="Pfam" id="PF13696">
    <property type="entry name" value="zf-CCHC_2"/>
    <property type="match status" value="1"/>
</dbReference>
<keyword evidence="1" id="KW-0507">mRNA processing</keyword>
<dbReference type="Proteomes" id="UP000242287">
    <property type="component" value="Unassembled WGS sequence"/>
</dbReference>
<evidence type="ECO:0000256" key="1">
    <source>
        <dbReference type="ARBA" id="ARBA00022664"/>
    </source>
</evidence>
<evidence type="ECO:0000313" key="8">
    <source>
        <dbReference type="Proteomes" id="UP000242287"/>
    </source>
</evidence>
<dbReference type="Pfam" id="PF04677">
    <property type="entry name" value="CwfJ_C_1"/>
    <property type="match status" value="1"/>
</dbReference>
<dbReference type="GO" id="GO:0000398">
    <property type="term" value="P:mRNA splicing, via spliceosome"/>
    <property type="evidence" value="ECO:0007669"/>
    <property type="project" value="TreeGrafter"/>
</dbReference>
<dbReference type="OrthoDB" id="444325at2759"/>
<feature type="domain" description="CCHC-type" evidence="6">
    <location>
        <begin position="366"/>
        <end position="380"/>
    </location>
</feature>
<name>A0A2A9NVU5_9AGAR</name>
<sequence length="665" mass="72790">MSENSVKILTVGSAAGSIRELFDKIRSINDKHGTFDMVLCVGDFFGQPSATLDGPGDIQDLLEEKLEPPIECYIMQGELPLPEIVVQKFAKTGGQLCKNLFLLSKSGIVTTVQGLRIACLGGAYEESIYASEDAPLGFLSPYFSSQTVQRLLSNTLAKSANSQSYKNFASIQSSAASSQLVDILITNAWPQSISQLSALPMPVTDFSAICAPPLDNVILCTRPRYHFVTGAGRPSQFWEREPYVWEEDGRVSRFIGLGAFGGHSITAKKPRWFYAFTISAATISTGGNPPNATKNPFLVSHSVKRTLTTDEGENYIFGNVQPAKRQRNIHGHGRPPAGNKCRRCNSTDHIAFDCPQREIPHEGYVCRVCNQGGHFVRDCPTRDAVGDTGGRKPREGYICRACGSSQHYIEDCLVPNEKQRHPERRGHRGPPKEIGPDECWFCLSNPNLAKHLIVAIGNECYLTMPKGQIIQTESSSRAGQVPGGGHVLIVPITHYPTYSTIPSDLAQPIIEETESYKAALHALYSKHGAAMVAFEVGRLSAKGGHAHVQVVPIPIHLKDRVEQAFLQAGLNAGIDFYESDSDAALSSCSNGKGSYFRVDLPDGKKLVHLIKEHVPFSVQFGRQVIVDLMGTPERLDWKVCALSEEDDKVDAQAFKTAFTPFNPVT</sequence>
<evidence type="ECO:0000256" key="3">
    <source>
        <dbReference type="ARBA" id="ARBA00022771"/>
    </source>
</evidence>
<dbReference type="PANTHER" id="PTHR12072:SF4">
    <property type="entry name" value="CWF19-LIKE PROTEIN 1"/>
    <property type="match status" value="1"/>
</dbReference>
<dbReference type="CDD" id="cd07380">
    <property type="entry name" value="MPP_CWF19_N"/>
    <property type="match status" value="1"/>
</dbReference>
<dbReference type="InterPro" id="IPR025829">
    <property type="entry name" value="Zn_knuckle_CX2CX3GHX4C"/>
</dbReference>
<organism evidence="7 8">
    <name type="scientific">Amanita thiersii Skay4041</name>
    <dbReference type="NCBI Taxonomy" id="703135"/>
    <lineage>
        <taxon>Eukaryota</taxon>
        <taxon>Fungi</taxon>
        <taxon>Dikarya</taxon>
        <taxon>Basidiomycota</taxon>
        <taxon>Agaricomycotina</taxon>
        <taxon>Agaricomycetes</taxon>
        <taxon>Agaricomycetidae</taxon>
        <taxon>Agaricales</taxon>
        <taxon>Pluteineae</taxon>
        <taxon>Amanitaceae</taxon>
        <taxon>Amanita</taxon>
    </lineage>
</organism>
<feature type="non-terminal residue" evidence="7">
    <location>
        <position position="1"/>
    </location>
</feature>
<dbReference type="Gene3D" id="4.10.60.10">
    <property type="entry name" value="Zinc finger, CCHC-type"/>
    <property type="match status" value="1"/>
</dbReference>
<dbReference type="PROSITE" id="PS50158">
    <property type="entry name" value="ZF_CCHC"/>
    <property type="match status" value="1"/>
</dbReference>
<evidence type="ECO:0000256" key="5">
    <source>
        <dbReference type="PROSITE-ProRule" id="PRU00047"/>
    </source>
</evidence>
<dbReference type="STRING" id="703135.A0A2A9NVU5"/>
<dbReference type="Pfam" id="PF00098">
    <property type="entry name" value="zf-CCHC"/>
    <property type="match status" value="1"/>
</dbReference>
<proteinExistence type="predicted"/>
<gene>
    <name evidence="7" type="ORF">AMATHDRAFT_53131</name>
</gene>
<keyword evidence="4" id="KW-0862">Zinc</keyword>
<accession>A0A2A9NVU5</accession>
<evidence type="ECO:0000313" key="7">
    <source>
        <dbReference type="EMBL" id="PFH54248.1"/>
    </source>
</evidence>
<reference evidence="7 8" key="1">
    <citation type="submission" date="2014-02" db="EMBL/GenBank/DDBJ databases">
        <title>Transposable element dynamics among asymbiotic and ectomycorrhizal Amanita fungi.</title>
        <authorList>
            <consortium name="DOE Joint Genome Institute"/>
            <person name="Hess J."/>
            <person name="Skrede I."/>
            <person name="Wolfe B."/>
            <person name="LaButti K."/>
            <person name="Ohm R.A."/>
            <person name="Grigoriev I.V."/>
            <person name="Pringle A."/>
        </authorList>
    </citation>
    <scope>NUCLEOTIDE SEQUENCE [LARGE SCALE GENOMIC DNA]</scope>
    <source>
        <strain evidence="7 8">SKay4041</strain>
    </source>
</reference>